<keyword evidence="5" id="KW-1185">Reference proteome</keyword>
<feature type="transmembrane region" description="Helical" evidence="1">
    <location>
        <begin position="399"/>
        <end position="416"/>
    </location>
</feature>
<dbReference type="InterPro" id="IPR053781">
    <property type="entry name" value="F-box_AtFBL13-like"/>
</dbReference>
<accession>A0AAV9LVP0</accession>
<dbReference type="AlphaFoldDB" id="A0AAV9LVP0"/>
<dbReference type="Proteomes" id="UP001311915">
    <property type="component" value="Unassembled WGS sequence"/>
</dbReference>
<dbReference type="PANTHER" id="PTHR34223:SF51">
    <property type="entry name" value="OS06G0556300 PROTEIN"/>
    <property type="match status" value="1"/>
</dbReference>
<dbReference type="InterPro" id="IPR053197">
    <property type="entry name" value="F-box_SCFL_complex_component"/>
</dbReference>
<dbReference type="Pfam" id="PF23622">
    <property type="entry name" value="LRR_At1g61320_AtMIF1"/>
    <property type="match status" value="1"/>
</dbReference>
<dbReference type="EMBL" id="JAWPEI010000004">
    <property type="protein sequence ID" value="KAK4729287.1"/>
    <property type="molecule type" value="Genomic_DNA"/>
</dbReference>
<dbReference type="CDD" id="cd22160">
    <property type="entry name" value="F-box_AtFBL13-like"/>
    <property type="match status" value="1"/>
</dbReference>
<dbReference type="Gene3D" id="3.80.10.10">
    <property type="entry name" value="Ribonuclease Inhibitor"/>
    <property type="match status" value="1"/>
</dbReference>
<feature type="transmembrane region" description="Helical" evidence="1">
    <location>
        <begin position="428"/>
        <end position="456"/>
    </location>
</feature>
<dbReference type="PANTHER" id="PTHR34223">
    <property type="entry name" value="OS11G0201299 PROTEIN"/>
    <property type="match status" value="1"/>
</dbReference>
<comment type="caution">
    <text evidence="4">The sequence shown here is derived from an EMBL/GenBank/DDBJ whole genome shotgun (WGS) entry which is preliminary data.</text>
</comment>
<evidence type="ECO:0000259" key="2">
    <source>
        <dbReference type="Pfam" id="PF00646"/>
    </source>
</evidence>
<feature type="domain" description="F-box" evidence="2">
    <location>
        <begin position="17"/>
        <end position="55"/>
    </location>
</feature>
<dbReference type="InterPro" id="IPR032675">
    <property type="entry name" value="LRR_dom_sf"/>
</dbReference>
<keyword evidence="1" id="KW-0472">Membrane</keyword>
<organism evidence="4 5">
    <name type="scientific">Solanum pinnatisectum</name>
    <name type="common">tansyleaf nightshade</name>
    <dbReference type="NCBI Taxonomy" id="50273"/>
    <lineage>
        <taxon>Eukaryota</taxon>
        <taxon>Viridiplantae</taxon>
        <taxon>Streptophyta</taxon>
        <taxon>Embryophyta</taxon>
        <taxon>Tracheophyta</taxon>
        <taxon>Spermatophyta</taxon>
        <taxon>Magnoliopsida</taxon>
        <taxon>eudicotyledons</taxon>
        <taxon>Gunneridae</taxon>
        <taxon>Pentapetalae</taxon>
        <taxon>asterids</taxon>
        <taxon>lamiids</taxon>
        <taxon>Solanales</taxon>
        <taxon>Solanaceae</taxon>
        <taxon>Solanoideae</taxon>
        <taxon>Solaneae</taxon>
        <taxon>Solanum</taxon>
    </lineage>
</organism>
<evidence type="ECO:0008006" key="6">
    <source>
        <dbReference type="Google" id="ProtNLM"/>
    </source>
</evidence>
<dbReference type="SUPFAM" id="SSF52047">
    <property type="entry name" value="RNI-like"/>
    <property type="match status" value="1"/>
</dbReference>
<feature type="domain" description="At1g61320/AtMIF1 LRR" evidence="3">
    <location>
        <begin position="95"/>
        <end position="390"/>
    </location>
</feature>
<protein>
    <recommendedName>
        <fullName evidence="6">F-box domain-containing protein</fullName>
    </recommendedName>
</protein>
<evidence type="ECO:0000313" key="4">
    <source>
        <dbReference type="EMBL" id="KAK4729287.1"/>
    </source>
</evidence>
<evidence type="ECO:0000259" key="3">
    <source>
        <dbReference type="Pfam" id="PF23622"/>
    </source>
</evidence>
<proteinExistence type="predicted"/>
<reference evidence="4 5" key="1">
    <citation type="submission" date="2023-10" db="EMBL/GenBank/DDBJ databases">
        <title>Genome-Wide Identification Analysis in wild type Solanum Pinnatisectum Reveals Some Genes Defensing Phytophthora Infestans.</title>
        <authorList>
            <person name="Sun C."/>
        </authorList>
    </citation>
    <scope>NUCLEOTIDE SEQUENCE [LARGE SCALE GENOMIC DNA]</scope>
    <source>
        <strain evidence="4">LQN</strain>
        <tissue evidence="4">Leaf</tissue>
    </source>
</reference>
<sequence>MERQKKIMVAAGEGDRLSNLPEPILLYILSMLPNSKQVVQTSVLSSQWRFLWKSVPASLDFDFSDDPKAYREKHILAYVASVNRELHYRRFCEKIKSFRVFIHSYVNIDHDIDFWVYFATNIGKGEEFSLKFYVITYPDLAYKFPEFAYTNTVLRNLALGFCQLRPSGDVKWSNLVSLSIGDVDMTEDVMEKVLLGSPNLECLELDNVVGIRRLEISSVKLRKLILKHDNDECHCLEIHAPYIRHLEIWGLCCKEMHFQLRNVASLVTAVVSLNVYFPKNAEKECKYLQELLHHVAHCLSILELKGWPILPSNWKFLKLNAALEKLDYPGICSFLSSSSNLETLIIDWFNRKPRKLLSKCTNEDERMRRLWTRYFNCSLPHLKTIKFINFYGKPRENNVVLPLVKGIFCVCVCICIKREKIVYTNTNVYIFVLYTYDYTNTIFPCPVFFSLSLFLALYKYKLYNSFFCICILKSIIHLLLLYMYSEIHILIVIANIKFVKECNYANYSSSIQI</sequence>
<dbReference type="SUPFAM" id="SSF81383">
    <property type="entry name" value="F-box domain"/>
    <property type="match status" value="1"/>
</dbReference>
<keyword evidence="1" id="KW-1133">Transmembrane helix</keyword>
<gene>
    <name evidence="4" type="ORF">R3W88_022275</name>
</gene>
<dbReference type="InterPro" id="IPR001810">
    <property type="entry name" value="F-box_dom"/>
</dbReference>
<name>A0AAV9LVP0_9SOLN</name>
<keyword evidence="1" id="KW-0812">Transmembrane</keyword>
<dbReference type="InterPro" id="IPR036047">
    <property type="entry name" value="F-box-like_dom_sf"/>
</dbReference>
<evidence type="ECO:0000313" key="5">
    <source>
        <dbReference type="Proteomes" id="UP001311915"/>
    </source>
</evidence>
<dbReference type="Pfam" id="PF00646">
    <property type="entry name" value="F-box"/>
    <property type="match status" value="1"/>
</dbReference>
<evidence type="ECO:0000256" key="1">
    <source>
        <dbReference type="SAM" id="Phobius"/>
    </source>
</evidence>
<dbReference type="InterPro" id="IPR055357">
    <property type="entry name" value="LRR_At1g61320_AtMIF1"/>
</dbReference>